<evidence type="ECO:0008006" key="4">
    <source>
        <dbReference type="Google" id="ProtNLM"/>
    </source>
</evidence>
<evidence type="ECO:0000313" key="3">
    <source>
        <dbReference type="Proteomes" id="UP000635606"/>
    </source>
</evidence>
<feature type="compositionally biased region" description="Low complexity" evidence="1">
    <location>
        <begin position="47"/>
        <end position="62"/>
    </location>
</feature>
<comment type="caution">
    <text evidence="2">The sequence shown here is derived from an EMBL/GenBank/DDBJ whole genome shotgun (WGS) entry which is preliminary data.</text>
</comment>
<evidence type="ECO:0000313" key="2">
    <source>
        <dbReference type="EMBL" id="GIJ69321.1"/>
    </source>
</evidence>
<evidence type="ECO:0000256" key="1">
    <source>
        <dbReference type="SAM" id="MobiDB-lite"/>
    </source>
</evidence>
<feature type="region of interest" description="Disordered" evidence="1">
    <location>
        <begin position="41"/>
        <end position="65"/>
    </location>
</feature>
<protein>
    <recommendedName>
        <fullName evidence="4">Extracellular repeat protein, HAF family</fullName>
    </recommendedName>
</protein>
<reference evidence="2" key="1">
    <citation type="submission" date="2021-01" db="EMBL/GenBank/DDBJ databases">
        <title>Whole genome shotgun sequence of Virgisporangium ochraceum NBRC 16418.</title>
        <authorList>
            <person name="Komaki H."/>
            <person name="Tamura T."/>
        </authorList>
    </citation>
    <scope>NUCLEOTIDE SEQUENCE</scope>
    <source>
        <strain evidence="2">NBRC 16418</strain>
    </source>
</reference>
<gene>
    <name evidence="2" type="ORF">Voc01_042380</name>
</gene>
<dbReference type="SUPFAM" id="SSF50952">
    <property type="entry name" value="Soluble quinoprotein glucose dehydrogenase"/>
    <property type="match status" value="1"/>
</dbReference>
<dbReference type="EMBL" id="BOPH01000060">
    <property type="protein sequence ID" value="GIJ69321.1"/>
    <property type="molecule type" value="Genomic_DNA"/>
</dbReference>
<feature type="region of interest" description="Disordered" evidence="1">
    <location>
        <begin position="259"/>
        <end position="283"/>
    </location>
</feature>
<organism evidence="2 3">
    <name type="scientific">Virgisporangium ochraceum</name>
    <dbReference type="NCBI Taxonomy" id="65505"/>
    <lineage>
        <taxon>Bacteria</taxon>
        <taxon>Bacillati</taxon>
        <taxon>Actinomycetota</taxon>
        <taxon>Actinomycetes</taxon>
        <taxon>Micromonosporales</taxon>
        <taxon>Micromonosporaceae</taxon>
        <taxon>Virgisporangium</taxon>
    </lineage>
</organism>
<accession>A0A8J3ZXS3</accession>
<sequence>MATGREKARQRRIRRVAGTVALGLAAIVAVPGAIAIASRDRTDSLPDDPAASASASASGAPATIPDAGPDACRYHLLPVPDDPAVKELKDPQVVVSAVDPTGRWAVGWIASNDRQTQLMILWENGKARLMPPETKNGHPIAVNEQGQVLGKSGLNEYGAVGSWVYRNGSFDRLGIPAGYPGHDLNGINAAGDVLGYVVYHQAGATGLQSRVAVWKAGDLSTPQLLPNPRNALWGAERFGSDGTILGSLQPGMRPYVWAGPGTGRELSGPSDTESPRLRDSNGDWVVGDTGTGRRVFRWRLSTGERTEVPIPSLPGFRAGGMTGITVRSDGEVAIIGRQEDPAAGPDSPLLLLRNGQKKVLPAPDGFWASGSHMSTGGSIVYGEVIRSLEPNEQKKDMPAAVYWTC</sequence>
<dbReference type="Proteomes" id="UP000635606">
    <property type="component" value="Unassembled WGS sequence"/>
</dbReference>
<keyword evidence="3" id="KW-1185">Reference proteome</keyword>
<proteinExistence type="predicted"/>
<dbReference type="InterPro" id="IPR011041">
    <property type="entry name" value="Quinoprot_gluc/sorb_DH_b-prop"/>
</dbReference>
<dbReference type="AlphaFoldDB" id="A0A8J3ZXS3"/>
<name>A0A8J3ZXS3_9ACTN</name>